<dbReference type="AlphaFoldDB" id="A0A2L2T1W8"/>
<dbReference type="STRING" id="56646.A0A2L2T1W8"/>
<organism evidence="2 3">
    <name type="scientific">Fusarium venenatum</name>
    <dbReference type="NCBI Taxonomy" id="56646"/>
    <lineage>
        <taxon>Eukaryota</taxon>
        <taxon>Fungi</taxon>
        <taxon>Dikarya</taxon>
        <taxon>Ascomycota</taxon>
        <taxon>Pezizomycotina</taxon>
        <taxon>Sordariomycetes</taxon>
        <taxon>Hypocreomycetidae</taxon>
        <taxon>Hypocreales</taxon>
        <taxon>Nectriaceae</taxon>
        <taxon>Fusarium</taxon>
    </lineage>
</organism>
<dbReference type="InterPro" id="IPR052895">
    <property type="entry name" value="HetReg/Transcr_Mod"/>
</dbReference>
<sequence>MTQTGENPLDLYHERLGLATHFVHDDSFIVRPGVTPCRQDRLDAFIAQIKKRAPRQSLPRSSVKECDEFVKDITKSLEVALRQFLKWLGKASEGSELAVRLLEQIVSCLQFTFGNPSFDDVERLCLPAADLKQWECLCELLTRKWFTRVWIIQEAVLSGTDSTWFACGETFIPWQTLLDAIYNACGRFGLIERRGEPMAEIHGGLLAAPGVFFDTTVEVTDFFTNPDLILQSPKTENIALRTAVDFCSQINHRTNKTVDFDDLWNTLVGDETTGKSPSLPGQTYSTRQRLLVPITYTLRKVGSESSESSESSEDRGSLVVPLSC</sequence>
<protein>
    <recommendedName>
        <fullName evidence="4">Heterokaryon incompatibility domain-containing protein</fullName>
    </recommendedName>
</protein>
<dbReference type="PANTHER" id="PTHR24148:SF64">
    <property type="entry name" value="HETEROKARYON INCOMPATIBILITY DOMAIN-CONTAINING PROTEIN"/>
    <property type="match status" value="1"/>
</dbReference>
<accession>A0A2L2T1W8</accession>
<reference evidence="3" key="1">
    <citation type="submission" date="2014-10" db="EMBL/GenBank/DDBJ databases">
        <authorList>
            <person name="King R."/>
        </authorList>
    </citation>
    <scope>NUCLEOTIDE SEQUENCE [LARGE SCALE GENOMIC DNA]</scope>
    <source>
        <strain evidence="3">A3/5</strain>
    </source>
</reference>
<dbReference type="PANTHER" id="PTHR24148">
    <property type="entry name" value="ANKYRIN REPEAT DOMAIN-CONTAINING PROTEIN 39 HOMOLOG-RELATED"/>
    <property type="match status" value="1"/>
</dbReference>
<dbReference type="Proteomes" id="UP000245910">
    <property type="component" value="Chromosome I"/>
</dbReference>
<proteinExistence type="predicted"/>
<name>A0A2L2T1W8_9HYPO</name>
<evidence type="ECO:0000313" key="2">
    <source>
        <dbReference type="EMBL" id="CEI63588.1"/>
    </source>
</evidence>
<evidence type="ECO:0000313" key="3">
    <source>
        <dbReference type="Proteomes" id="UP000245910"/>
    </source>
</evidence>
<evidence type="ECO:0008006" key="4">
    <source>
        <dbReference type="Google" id="ProtNLM"/>
    </source>
</evidence>
<feature type="region of interest" description="Disordered" evidence="1">
    <location>
        <begin position="301"/>
        <end position="324"/>
    </location>
</feature>
<keyword evidence="3" id="KW-1185">Reference proteome</keyword>
<evidence type="ECO:0000256" key="1">
    <source>
        <dbReference type="SAM" id="MobiDB-lite"/>
    </source>
</evidence>
<dbReference type="EMBL" id="LN649229">
    <property type="protein sequence ID" value="CEI63588.1"/>
    <property type="molecule type" value="Genomic_DNA"/>
</dbReference>